<evidence type="ECO:0000313" key="2">
    <source>
        <dbReference type="Proteomes" id="UP000828390"/>
    </source>
</evidence>
<evidence type="ECO:0000313" key="1">
    <source>
        <dbReference type="EMBL" id="KAH3789743.1"/>
    </source>
</evidence>
<keyword evidence="2" id="KW-1185">Reference proteome</keyword>
<reference evidence="1" key="2">
    <citation type="submission" date="2020-11" db="EMBL/GenBank/DDBJ databases">
        <authorList>
            <person name="McCartney M.A."/>
            <person name="Auch B."/>
            <person name="Kono T."/>
            <person name="Mallez S."/>
            <person name="Becker A."/>
            <person name="Gohl D.M."/>
            <person name="Silverstein K.A.T."/>
            <person name="Koren S."/>
            <person name="Bechman K.B."/>
            <person name="Herman A."/>
            <person name="Abrahante J.E."/>
            <person name="Garbe J."/>
        </authorList>
    </citation>
    <scope>NUCLEOTIDE SEQUENCE</scope>
    <source>
        <strain evidence="1">Duluth1</strain>
        <tissue evidence="1">Whole animal</tissue>
    </source>
</reference>
<sequence length="60" mass="6947">MEHSLMIQRPVIHHGTFNNDKATCYTTLEHSLMIQRPCYTALEDSRMIQRPVIPPSNIPL</sequence>
<protein>
    <submittedName>
        <fullName evidence="1">Uncharacterized protein</fullName>
    </submittedName>
</protein>
<dbReference type="AlphaFoldDB" id="A0A9D4F143"/>
<accession>A0A9D4F143</accession>
<dbReference type="Proteomes" id="UP000828390">
    <property type="component" value="Unassembled WGS sequence"/>
</dbReference>
<proteinExistence type="predicted"/>
<comment type="caution">
    <text evidence="1">The sequence shown here is derived from an EMBL/GenBank/DDBJ whole genome shotgun (WGS) entry which is preliminary data.</text>
</comment>
<organism evidence="1 2">
    <name type="scientific">Dreissena polymorpha</name>
    <name type="common">Zebra mussel</name>
    <name type="synonym">Mytilus polymorpha</name>
    <dbReference type="NCBI Taxonomy" id="45954"/>
    <lineage>
        <taxon>Eukaryota</taxon>
        <taxon>Metazoa</taxon>
        <taxon>Spiralia</taxon>
        <taxon>Lophotrochozoa</taxon>
        <taxon>Mollusca</taxon>
        <taxon>Bivalvia</taxon>
        <taxon>Autobranchia</taxon>
        <taxon>Heteroconchia</taxon>
        <taxon>Euheterodonta</taxon>
        <taxon>Imparidentia</taxon>
        <taxon>Neoheterodontei</taxon>
        <taxon>Myida</taxon>
        <taxon>Dreissenoidea</taxon>
        <taxon>Dreissenidae</taxon>
        <taxon>Dreissena</taxon>
    </lineage>
</organism>
<reference evidence="1" key="1">
    <citation type="journal article" date="2019" name="bioRxiv">
        <title>The Genome of the Zebra Mussel, Dreissena polymorpha: A Resource for Invasive Species Research.</title>
        <authorList>
            <person name="McCartney M.A."/>
            <person name="Auch B."/>
            <person name="Kono T."/>
            <person name="Mallez S."/>
            <person name="Zhang Y."/>
            <person name="Obille A."/>
            <person name="Becker A."/>
            <person name="Abrahante J.E."/>
            <person name="Garbe J."/>
            <person name="Badalamenti J.P."/>
            <person name="Herman A."/>
            <person name="Mangelson H."/>
            <person name="Liachko I."/>
            <person name="Sullivan S."/>
            <person name="Sone E.D."/>
            <person name="Koren S."/>
            <person name="Silverstein K.A.T."/>
            <person name="Beckman K.B."/>
            <person name="Gohl D.M."/>
        </authorList>
    </citation>
    <scope>NUCLEOTIDE SEQUENCE</scope>
    <source>
        <strain evidence="1">Duluth1</strain>
        <tissue evidence="1">Whole animal</tissue>
    </source>
</reference>
<dbReference type="EMBL" id="JAIWYP010000008">
    <property type="protein sequence ID" value="KAH3789743.1"/>
    <property type="molecule type" value="Genomic_DNA"/>
</dbReference>
<gene>
    <name evidence="1" type="ORF">DPMN_167930</name>
</gene>
<name>A0A9D4F143_DREPO</name>